<dbReference type="Gramene" id="KCW47874">
    <property type="protein sequence ID" value="KCW47874"/>
    <property type="gene ID" value="EUGRSUZ_K01619"/>
</dbReference>
<organism evidence="1">
    <name type="scientific">Eucalyptus grandis</name>
    <name type="common">Flooded gum</name>
    <dbReference type="NCBI Taxonomy" id="71139"/>
    <lineage>
        <taxon>Eukaryota</taxon>
        <taxon>Viridiplantae</taxon>
        <taxon>Streptophyta</taxon>
        <taxon>Embryophyta</taxon>
        <taxon>Tracheophyta</taxon>
        <taxon>Spermatophyta</taxon>
        <taxon>Magnoliopsida</taxon>
        <taxon>eudicotyledons</taxon>
        <taxon>Gunneridae</taxon>
        <taxon>Pentapetalae</taxon>
        <taxon>rosids</taxon>
        <taxon>malvids</taxon>
        <taxon>Myrtales</taxon>
        <taxon>Myrtaceae</taxon>
        <taxon>Myrtoideae</taxon>
        <taxon>Eucalypteae</taxon>
        <taxon>Eucalyptus</taxon>
    </lineage>
</organism>
<accession>A0A059A2A5</accession>
<proteinExistence type="predicted"/>
<name>A0A059A2A5_EUCGR</name>
<gene>
    <name evidence="1" type="ORF">EUGRSUZ_K01619</name>
</gene>
<evidence type="ECO:0000313" key="1">
    <source>
        <dbReference type="EMBL" id="KCW47874.1"/>
    </source>
</evidence>
<dbReference type="InParanoid" id="A0A059A2A5"/>
<sequence>MDISRKDFQFNPFFFLSTRTNPPTRLLVFKAIRVSTPIRLLFRTIIEEDSRKICTSSGMKKNGSSFIWHFCLNSLIPRYSIKSSFLTTE</sequence>
<reference evidence="1" key="1">
    <citation type="submission" date="2013-07" db="EMBL/GenBank/DDBJ databases">
        <title>The genome of Eucalyptus grandis.</title>
        <authorList>
            <person name="Schmutz J."/>
            <person name="Hayes R."/>
            <person name="Myburg A."/>
            <person name="Tuskan G."/>
            <person name="Grattapaglia D."/>
            <person name="Rokhsar D.S."/>
        </authorList>
    </citation>
    <scope>NUCLEOTIDE SEQUENCE</scope>
    <source>
        <tissue evidence="1">Leaf extractions</tissue>
    </source>
</reference>
<protein>
    <submittedName>
        <fullName evidence="1">Uncharacterized protein</fullName>
    </submittedName>
</protein>
<dbReference type="EMBL" id="KK198763">
    <property type="protein sequence ID" value="KCW47874.1"/>
    <property type="molecule type" value="Genomic_DNA"/>
</dbReference>
<dbReference type="AlphaFoldDB" id="A0A059A2A5"/>